<gene>
    <name evidence="3" type="ORF">CRG98_023951</name>
</gene>
<feature type="domain" description="Retrotransposon gag" evidence="2">
    <location>
        <begin position="160"/>
        <end position="216"/>
    </location>
</feature>
<evidence type="ECO:0000259" key="2">
    <source>
        <dbReference type="Pfam" id="PF03732"/>
    </source>
</evidence>
<dbReference type="Pfam" id="PF03732">
    <property type="entry name" value="Retrotrans_gag"/>
    <property type="match status" value="1"/>
</dbReference>
<proteinExistence type="predicted"/>
<feature type="region of interest" description="Disordered" evidence="1">
    <location>
        <begin position="227"/>
        <end position="279"/>
    </location>
</feature>
<dbReference type="Pfam" id="PF13975">
    <property type="entry name" value="gag-asp_proteas"/>
    <property type="match status" value="1"/>
</dbReference>
<feature type="compositionally biased region" description="Basic and acidic residues" evidence="1">
    <location>
        <begin position="266"/>
        <end position="279"/>
    </location>
</feature>
<name>A0A2I0JIA0_PUNGR</name>
<dbReference type="CDD" id="cd00303">
    <property type="entry name" value="retropepsin_like"/>
    <property type="match status" value="1"/>
</dbReference>
<organism evidence="3 4">
    <name type="scientific">Punica granatum</name>
    <name type="common">Pomegranate</name>
    <dbReference type="NCBI Taxonomy" id="22663"/>
    <lineage>
        <taxon>Eukaryota</taxon>
        <taxon>Viridiplantae</taxon>
        <taxon>Streptophyta</taxon>
        <taxon>Embryophyta</taxon>
        <taxon>Tracheophyta</taxon>
        <taxon>Spermatophyta</taxon>
        <taxon>Magnoliopsida</taxon>
        <taxon>eudicotyledons</taxon>
        <taxon>Gunneridae</taxon>
        <taxon>Pentapetalae</taxon>
        <taxon>rosids</taxon>
        <taxon>malvids</taxon>
        <taxon>Myrtales</taxon>
        <taxon>Lythraceae</taxon>
        <taxon>Punica</taxon>
    </lineage>
</organism>
<dbReference type="SUPFAM" id="SSF50630">
    <property type="entry name" value="Acid proteases"/>
    <property type="match status" value="1"/>
</dbReference>
<dbReference type="Proteomes" id="UP000233551">
    <property type="component" value="Unassembled WGS sequence"/>
</dbReference>
<dbReference type="EMBL" id="PGOL01001682">
    <property type="protein sequence ID" value="PKI55640.1"/>
    <property type="molecule type" value="Genomic_DNA"/>
</dbReference>
<dbReference type="AlphaFoldDB" id="A0A2I0JIA0"/>
<dbReference type="InterPro" id="IPR021109">
    <property type="entry name" value="Peptidase_aspartic_dom_sf"/>
</dbReference>
<feature type="compositionally biased region" description="Polar residues" evidence="1">
    <location>
        <begin position="256"/>
        <end position="265"/>
    </location>
</feature>
<comment type="caution">
    <text evidence="3">The sequence shown here is derived from an EMBL/GenBank/DDBJ whole genome shotgun (WGS) entry which is preliminary data.</text>
</comment>
<protein>
    <recommendedName>
        <fullName evidence="2">Retrotransposon gag domain-containing protein</fullName>
    </recommendedName>
</protein>
<evidence type="ECO:0000313" key="4">
    <source>
        <dbReference type="Proteomes" id="UP000233551"/>
    </source>
</evidence>
<dbReference type="Gene3D" id="2.40.70.10">
    <property type="entry name" value="Acid Proteases"/>
    <property type="match status" value="1"/>
</dbReference>
<dbReference type="InterPro" id="IPR005162">
    <property type="entry name" value="Retrotrans_gag_dom"/>
</dbReference>
<sequence length="470" mass="53125">MATTNQSKVLIYEARTKFRKQMESSRDLLSSLEGHMTEMEFVMADIQGKIDDTSKGIEELPSNLEELQEGMQGTLNAAVDELTKRDETLEALVLAMRVEIDELKAGFVQVQRTCVDGGGMGQLSARPNIPKPKEFKRTRVAKDVDNFIWSMETYFRTTGVEDNDRQRYDDWSGNTVNTWEEFKAEFQQQFYPEYAKGEACTKLRCLEHKGELREYDLHKAMSTAELLEEFHPPNKSDSKDKSKPKGEGDKEKSHRSNGSKSTNPTFKDKAGSSKPKGKDERTLKCFLCDGPHMAQECPTEAKLAALVKANKEKEKETQLGSLRILSSITTKKANRSKGLMFADVEIIGKVFSALMDTGASNVFISEEGAKKLGLHFERTRAQLKMVNSKEVPTCSVSKDVDIRIRQWSEMETIEVIPPDDYDLVMGMDFIDKIDALLKWSMGNGQKTLSAMQLKRGIQKREHKPCSLEGR</sequence>
<reference evidence="3 4" key="1">
    <citation type="submission" date="2017-11" db="EMBL/GenBank/DDBJ databases">
        <title>De-novo sequencing of pomegranate (Punica granatum L.) genome.</title>
        <authorList>
            <person name="Akparov Z."/>
            <person name="Amiraslanov A."/>
            <person name="Hajiyeva S."/>
            <person name="Abbasov M."/>
            <person name="Kaur K."/>
            <person name="Hamwieh A."/>
            <person name="Solovyev V."/>
            <person name="Salamov A."/>
            <person name="Braich B."/>
            <person name="Kosarev P."/>
            <person name="Mahmoud A."/>
            <person name="Hajiyev E."/>
            <person name="Babayeva S."/>
            <person name="Izzatullayeva V."/>
            <person name="Mammadov A."/>
            <person name="Mammadov A."/>
            <person name="Sharifova S."/>
            <person name="Ojaghi J."/>
            <person name="Eynullazada K."/>
            <person name="Bayramov B."/>
            <person name="Abdulazimova A."/>
            <person name="Shahmuradov I."/>
        </authorList>
    </citation>
    <scope>NUCLEOTIDE SEQUENCE [LARGE SCALE GENOMIC DNA]</scope>
    <source>
        <strain evidence="4">cv. AG2017</strain>
        <tissue evidence="3">Leaf</tissue>
    </source>
</reference>
<feature type="compositionally biased region" description="Basic and acidic residues" evidence="1">
    <location>
        <begin position="228"/>
        <end position="254"/>
    </location>
</feature>
<accession>A0A2I0JIA0</accession>
<keyword evidence="4" id="KW-1185">Reference proteome</keyword>
<evidence type="ECO:0000313" key="3">
    <source>
        <dbReference type="EMBL" id="PKI55640.1"/>
    </source>
</evidence>
<evidence type="ECO:0000256" key="1">
    <source>
        <dbReference type="SAM" id="MobiDB-lite"/>
    </source>
</evidence>